<evidence type="ECO:0000259" key="2">
    <source>
        <dbReference type="Pfam" id="PF01206"/>
    </source>
</evidence>
<dbReference type="RefSeq" id="WP_192534798.1">
    <property type="nucleotide sequence ID" value="NZ_JACZHT010000007.1"/>
</dbReference>
<dbReference type="SUPFAM" id="SSF64307">
    <property type="entry name" value="SirA-like"/>
    <property type="match status" value="1"/>
</dbReference>
<reference evidence="3" key="1">
    <citation type="submission" date="2020-10" db="EMBL/GenBank/DDBJ databases">
        <title>Genome sequence of the unusual species of purple photosynthetic bacteria, Phaeovibrio sulfidiphilus DSM 23193, type strain.</title>
        <authorList>
            <person name="Kyndt J.A."/>
            <person name="Meyer T.E."/>
        </authorList>
    </citation>
    <scope>NUCLEOTIDE SEQUENCE</scope>
    <source>
        <strain evidence="3">DSM 23193</strain>
    </source>
</reference>
<dbReference type="EMBL" id="JACZHT010000007">
    <property type="protein sequence ID" value="MBE1237786.1"/>
    <property type="molecule type" value="Genomic_DNA"/>
</dbReference>
<accession>A0A8J7CWQ3</accession>
<dbReference type="Gene3D" id="3.30.110.40">
    <property type="entry name" value="TusA-like domain"/>
    <property type="match status" value="1"/>
</dbReference>
<dbReference type="InterPro" id="IPR036868">
    <property type="entry name" value="TusA-like_sf"/>
</dbReference>
<keyword evidence="4" id="KW-1185">Reference proteome</keyword>
<dbReference type="PANTHER" id="PTHR33279:SF6">
    <property type="entry name" value="SULFUR CARRIER PROTEIN YEDF-RELATED"/>
    <property type="match status" value="1"/>
</dbReference>
<proteinExistence type="inferred from homology"/>
<name>A0A8J7CWQ3_9PROT</name>
<feature type="domain" description="UPF0033" evidence="2">
    <location>
        <begin position="10"/>
        <end position="79"/>
    </location>
</feature>
<comment type="similarity">
    <text evidence="1">Belongs to the sulfur carrier protein TusA family.</text>
</comment>
<dbReference type="Proteomes" id="UP000631034">
    <property type="component" value="Unassembled WGS sequence"/>
</dbReference>
<dbReference type="Pfam" id="PF01206">
    <property type="entry name" value="TusA"/>
    <property type="match status" value="1"/>
</dbReference>
<evidence type="ECO:0000313" key="3">
    <source>
        <dbReference type="EMBL" id="MBE1237786.1"/>
    </source>
</evidence>
<protein>
    <submittedName>
        <fullName evidence="3">Sulfurtransferase TusA family protein</fullName>
    </submittedName>
</protein>
<dbReference type="PANTHER" id="PTHR33279">
    <property type="entry name" value="SULFUR CARRIER PROTEIN YEDF-RELATED"/>
    <property type="match status" value="1"/>
</dbReference>
<dbReference type="CDD" id="cd00291">
    <property type="entry name" value="SirA_YedF_YeeD"/>
    <property type="match status" value="1"/>
</dbReference>
<sequence length="87" mass="9579">MADTATATARTLDVSGLLCPLPVLRAAKVLRSLAPSDTLEILASDPRTWEDIPALCARAGHTLHDRVREGERRFRYRVRAGTRPDPS</sequence>
<evidence type="ECO:0000313" key="4">
    <source>
        <dbReference type="Proteomes" id="UP000631034"/>
    </source>
</evidence>
<evidence type="ECO:0000256" key="1">
    <source>
        <dbReference type="ARBA" id="ARBA00008984"/>
    </source>
</evidence>
<gene>
    <name evidence="3" type="ORF">IHV25_09020</name>
</gene>
<dbReference type="AlphaFoldDB" id="A0A8J7CWQ3"/>
<organism evidence="3 4">
    <name type="scientific">Phaeovibrio sulfidiphilus</name>
    <dbReference type="NCBI Taxonomy" id="1220600"/>
    <lineage>
        <taxon>Bacteria</taxon>
        <taxon>Pseudomonadati</taxon>
        <taxon>Pseudomonadota</taxon>
        <taxon>Alphaproteobacteria</taxon>
        <taxon>Rhodospirillales</taxon>
        <taxon>Rhodospirillaceae</taxon>
        <taxon>Phaeovibrio</taxon>
    </lineage>
</organism>
<comment type="caution">
    <text evidence="3">The sequence shown here is derived from an EMBL/GenBank/DDBJ whole genome shotgun (WGS) entry which is preliminary data.</text>
</comment>
<dbReference type="InterPro" id="IPR001455">
    <property type="entry name" value="TusA-like"/>
</dbReference>